<accession>A0A6M3X665</accession>
<protein>
    <submittedName>
        <fullName evidence="1">Uncharacterized protein</fullName>
    </submittedName>
</protein>
<gene>
    <name evidence="1" type="ORF">MM171B04622_0005</name>
</gene>
<organism evidence="1">
    <name type="scientific">viral metagenome</name>
    <dbReference type="NCBI Taxonomy" id="1070528"/>
    <lineage>
        <taxon>unclassified sequences</taxon>
        <taxon>metagenomes</taxon>
        <taxon>organismal metagenomes</taxon>
    </lineage>
</organism>
<proteinExistence type="predicted"/>
<dbReference type="EMBL" id="MT143968">
    <property type="protein sequence ID" value="QJH93340.1"/>
    <property type="molecule type" value="Genomic_DNA"/>
</dbReference>
<reference evidence="1" key="1">
    <citation type="submission" date="2020-03" db="EMBL/GenBank/DDBJ databases">
        <title>The deep terrestrial virosphere.</title>
        <authorList>
            <person name="Holmfeldt K."/>
            <person name="Nilsson E."/>
            <person name="Simone D."/>
            <person name="Lopez-Fernandez M."/>
            <person name="Wu X."/>
            <person name="de Brujin I."/>
            <person name="Lundin D."/>
            <person name="Andersson A."/>
            <person name="Bertilsson S."/>
            <person name="Dopson M."/>
        </authorList>
    </citation>
    <scope>NUCLEOTIDE SEQUENCE</scope>
    <source>
        <strain evidence="1">MM171B04622</strain>
    </source>
</reference>
<name>A0A6M3X665_9ZZZZ</name>
<dbReference type="AlphaFoldDB" id="A0A6M3X665"/>
<evidence type="ECO:0000313" key="1">
    <source>
        <dbReference type="EMBL" id="QJH93340.1"/>
    </source>
</evidence>
<sequence>MNKETYEALKTIIIYLDVRGIKKDLGDYETITQAKQQLQDWIDEVAKEYIEEDL</sequence>